<feature type="transmembrane region" description="Helical" evidence="1">
    <location>
        <begin position="53"/>
        <end position="78"/>
    </location>
</feature>
<sequence>MTLAPRPAVGRSVLIVVALALVLATVLPIVAIGELPDPLATRWDGSGTPTSSVGRTALVAVVGATVLVAAVALVALALWPRPLRSNQGPVLAGGAAAVGAVLALPLVSILLANQGAEDWREVAGPPVWEIALVILGSLAVGAVAAWAASSLPSVDERPAPTPPLDAPEGTQVAWTRGLSVGWAALASGATVVAGVVTAAVGSIGVGLTVAVAGAATSILSRIQVFADHRGLTVTYGWWAWPRTRIPLDRIASAAAIEVVPSQWGGWGYRGSVRLFRQAAVVLRKGEGLRIDLVDGRRFVVTIDDAATAAAVLERERVRAAS</sequence>
<feature type="transmembrane region" description="Helical" evidence="1">
    <location>
        <begin position="130"/>
        <end position="148"/>
    </location>
</feature>
<accession>A0A5Q2RF58</accession>
<dbReference type="RefSeq" id="WP_153758370.1">
    <property type="nucleotide sequence ID" value="NZ_CP045851.1"/>
</dbReference>
<keyword evidence="1" id="KW-1133">Transmembrane helix</keyword>
<feature type="transmembrane region" description="Helical" evidence="1">
    <location>
        <begin position="90"/>
        <end position="110"/>
    </location>
</feature>
<protein>
    <recommendedName>
        <fullName evidence="4">DUF1648 domain-containing protein</fullName>
    </recommendedName>
</protein>
<keyword evidence="3" id="KW-1185">Reference proteome</keyword>
<organism evidence="2 3">
    <name type="scientific">Actinomarinicola tropica</name>
    <dbReference type="NCBI Taxonomy" id="2789776"/>
    <lineage>
        <taxon>Bacteria</taxon>
        <taxon>Bacillati</taxon>
        <taxon>Actinomycetota</taxon>
        <taxon>Acidimicrobiia</taxon>
        <taxon>Acidimicrobiales</taxon>
        <taxon>Iamiaceae</taxon>
        <taxon>Actinomarinicola</taxon>
    </lineage>
</organism>
<reference evidence="2 3" key="1">
    <citation type="submission" date="2019-11" db="EMBL/GenBank/DDBJ databases">
        <authorList>
            <person name="He Y."/>
        </authorList>
    </citation>
    <scope>NUCLEOTIDE SEQUENCE [LARGE SCALE GENOMIC DNA]</scope>
    <source>
        <strain evidence="2 3">SCSIO 58843</strain>
    </source>
</reference>
<evidence type="ECO:0000256" key="1">
    <source>
        <dbReference type="SAM" id="Phobius"/>
    </source>
</evidence>
<evidence type="ECO:0000313" key="3">
    <source>
        <dbReference type="Proteomes" id="UP000334019"/>
    </source>
</evidence>
<proteinExistence type="predicted"/>
<keyword evidence="1" id="KW-0812">Transmembrane</keyword>
<name>A0A5Q2RF58_9ACTN</name>
<dbReference type="KEGG" id="atq:GH723_03635"/>
<dbReference type="EMBL" id="CP045851">
    <property type="protein sequence ID" value="QGG94264.1"/>
    <property type="molecule type" value="Genomic_DNA"/>
</dbReference>
<dbReference type="Proteomes" id="UP000334019">
    <property type="component" value="Chromosome"/>
</dbReference>
<evidence type="ECO:0000313" key="2">
    <source>
        <dbReference type="EMBL" id="QGG94264.1"/>
    </source>
</evidence>
<dbReference type="AlphaFoldDB" id="A0A5Q2RF58"/>
<feature type="transmembrane region" description="Helical" evidence="1">
    <location>
        <begin position="12"/>
        <end position="33"/>
    </location>
</feature>
<gene>
    <name evidence="2" type="ORF">GH723_03635</name>
</gene>
<keyword evidence="1" id="KW-0472">Membrane</keyword>
<evidence type="ECO:0008006" key="4">
    <source>
        <dbReference type="Google" id="ProtNLM"/>
    </source>
</evidence>